<dbReference type="InterPro" id="IPR016032">
    <property type="entry name" value="Sig_transdc_resp-reg_C-effctor"/>
</dbReference>
<keyword evidence="3" id="KW-1185">Reference proteome</keyword>
<dbReference type="Gene3D" id="1.10.10.10">
    <property type="entry name" value="Winged helix-like DNA-binding domain superfamily/Winged helix DNA-binding domain"/>
    <property type="match status" value="1"/>
</dbReference>
<dbReference type="InterPro" id="IPR000792">
    <property type="entry name" value="Tscrpt_reg_LuxR_C"/>
</dbReference>
<gene>
    <name evidence="2" type="ORF">ACFP0N_07570</name>
</gene>
<dbReference type="InterPro" id="IPR036388">
    <property type="entry name" value="WH-like_DNA-bd_sf"/>
</dbReference>
<comment type="caution">
    <text evidence="2">The sequence shown here is derived from an EMBL/GenBank/DDBJ whole genome shotgun (WGS) entry which is preliminary data.</text>
</comment>
<name>A0ABW1ET74_9ACTN</name>
<dbReference type="Proteomes" id="UP001596067">
    <property type="component" value="Unassembled WGS sequence"/>
</dbReference>
<evidence type="ECO:0000313" key="2">
    <source>
        <dbReference type="EMBL" id="MFC5884832.1"/>
    </source>
</evidence>
<dbReference type="PANTHER" id="PTHR34293">
    <property type="entry name" value="HTH-TYPE TRANSCRIPTIONAL REGULATOR TRMBL2"/>
    <property type="match status" value="1"/>
</dbReference>
<reference evidence="3" key="1">
    <citation type="journal article" date="2019" name="Int. J. Syst. Evol. Microbiol.">
        <title>The Global Catalogue of Microorganisms (GCM) 10K type strain sequencing project: providing services to taxonomists for standard genome sequencing and annotation.</title>
        <authorList>
            <consortium name="The Broad Institute Genomics Platform"/>
            <consortium name="The Broad Institute Genome Sequencing Center for Infectious Disease"/>
            <person name="Wu L."/>
            <person name="Ma J."/>
        </authorList>
    </citation>
    <scope>NUCLEOTIDE SEQUENCE [LARGE SCALE GENOMIC DNA]</scope>
    <source>
        <strain evidence="3">CGMCC 4.1469</strain>
    </source>
</reference>
<feature type="domain" description="HTH luxR-type" evidence="1">
    <location>
        <begin position="290"/>
        <end position="355"/>
    </location>
</feature>
<dbReference type="EMBL" id="JBHSOD010000006">
    <property type="protein sequence ID" value="MFC5884832.1"/>
    <property type="molecule type" value="Genomic_DNA"/>
</dbReference>
<dbReference type="SUPFAM" id="SSF46894">
    <property type="entry name" value="C-terminal effector domain of the bipartite response regulators"/>
    <property type="match status" value="1"/>
</dbReference>
<evidence type="ECO:0000313" key="3">
    <source>
        <dbReference type="Proteomes" id="UP001596067"/>
    </source>
</evidence>
<protein>
    <submittedName>
        <fullName evidence="2">Helix-turn-helix domain-containing protein</fullName>
    </submittedName>
</protein>
<dbReference type="CDD" id="cd06170">
    <property type="entry name" value="LuxR_C_like"/>
    <property type="match status" value="1"/>
</dbReference>
<evidence type="ECO:0000259" key="1">
    <source>
        <dbReference type="PROSITE" id="PS50043"/>
    </source>
</evidence>
<accession>A0ABW1ET74</accession>
<dbReference type="InterPro" id="IPR051797">
    <property type="entry name" value="TrmB-like"/>
</dbReference>
<organism evidence="2 3">
    <name type="scientific">Kitasatospora aburaviensis</name>
    <dbReference type="NCBI Taxonomy" id="67265"/>
    <lineage>
        <taxon>Bacteria</taxon>
        <taxon>Bacillati</taxon>
        <taxon>Actinomycetota</taxon>
        <taxon>Actinomycetes</taxon>
        <taxon>Kitasatosporales</taxon>
        <taxon>Streptomycetaceae</taxon>
        <taxon>Kitasatospora</taxon>
    </lineage>
</organism>
<dbReference type="SMART" id="SM00421">
    <property type="entry name" value="HTH_LUXR"/>
    <property type="match status" value="1"/>
</dbReference>
<dbReference type="PROSITE" id="PS50043">
    <property type="entry name" value="HTH_LUXR_2"/>
    <property type="match status" value="1"/>
</dbReference>
<sequence length="357" mass="37064">MESSAGHHDSDATRLYARLLAEPGRPPTALGPGWDERRLAAATAELLGLGLLQPTAATPPAAAPGGSAAAVGAGGHAVVSVDTAVRQLLLDTDAQVTALVEALRRARDSVDRLHTGYLPVQHRHHAGTALELVRGADRIAALLEDAARGARTEALSLRPGQDLSGPALAGKLARERLALAHGAALRTIYPAAVLRRPAVLAHVRELTAAGARIRAAHSLPLWLIVVDARLAILPAPGSGSSGSGSGAGQDEGEGSTAAQAAVVVREPALVALVAELFEYFWSAAWTPPELLPGASEMTDRHHEVLRMLAAGLTDAAIARKLEVSERTVRRLVADLTADLGAESRFQAGVYAARLGRI</sequence>
<proteinExistence type="predicted"/>
<dbReference type="Pfam" id="PF00196">
    <property type="entry name" value="GerE"/>
    <property type="match status" value="1"/>
</dbReference>
<dbReference type="RefSeq" id="WP_313763943.1">
    <property type="nucleotide sequence ID" value="NZ_BAAAVH010000034.1"/>
</dbReference>
<dbReference type="PANTHER" id="PTHR34293:SF1">
    <property type="entry name" value="HTH-TYPE TRANSCRIPTIONAL REGULATOR TRMBL2"/>
    <property type="match status" value="1"/>
</dbReference>
<dbReference type="PRINTS" id="PR00038">
    <property type="entry name" value="HTHLUXR"/>
</dbReference>